<dbReference type="PANTHER" id="PTHR32385">
    <property type="entry name" value="MANNOSYL PHOSPHORYLINOSITOL CERAMIDE SYNTHASE"/>
    <property type="match status" value="1"/>
</dbReference>
<name>A0A0L1JML3_9RHOB</name>
<keyword evidence="3" id="KW-1185">Reference proteome</keyword>
<dbReference type="STRING" id="1317121.ATO11_13475"/>
<reference evidence="2 3" key="1">
    <citation type="journal article" date="2015" name="Int. J. Syst. Evol. Microbiol.">
        <title>Aestuariivita atlantica sp. nov., isolated from deep sea sediment of the Atlantic Ocean.</title>
        <authorList>
            <person name="Li G."/>
            <person name="Lai Q."/>
            <person name="Du Y."/>
            <person name="Liu X."/>
            <person name="Sun F."/>
            <person name="Shao Z."/>
        </authorList>
    </citation>
    <scope>NUCLEOTIDE SEQUENCE [LARGE SCALE GENOMIC DNA]</scope>
    <source>
        <strain evidence="2 3">22II-S11-z3</strain>
    </source>
</reference>
<sequence length="843" mass="92031">MVDAQTLPDARASARAALSSLPPDDALVEIDAALARWPDDPPILLTRASVLEALQRDGEALDLLQQLSERLPGNGVVRAKLGQRLLAAGRVEDALGNFNAAIAAIPDNVLARSGHVESLAALGRTEEAMTSAREGLDAAPEAFRIRVSLVEMLTDARDYEAALAACDAGLDLTPGNRRLVLAKFALLKRMMQPGRALDALREAIAAQPGDTVLTYRLVQTLIAEGHVTEAEALLAAHADDPAFAASRADLLEQKRDLTGAFDLLETQLGLPADPEALAQAPHAALLKYAELAVRTTRPRHLEPVLTALAARIGELGDPQIARLMEVVDKVDMPAAAAACYGAVADQTKIGLGPASHVLRCALTVMPEEEVTGVARALASRVAPPVRPEFEALTTWLIDGPDAALRTARARFPVPATASQAMVLAEYLIDAGKLALARRYLRRCMHVWPDLAPARRRYIRSCIDSGAIDEGHAYLDRLQAANPEIDLDPDRISLWVFGFEWEKALDLIEAREARGLAHPSLSQEFELNLALGRVERATEVAQKSRDTRASGLQATRHFGTTFMGSRLRELQLYLHEAKQMEAAGDDEATILRTLARPFVRPARIIVDNWFAGQPPRPRGETDIPLRVMQYWNTADIPGDVQTVMQSWKAPGVEHVVYNHMTALSFLRENFSRQHVRAFTLANSVTEECDFLRLCLLFKFGGVYADADDRLVGDLRDLTGRGNGMVAMREIMGPIANNFICARPGHPVLQNAIALAGQSLIQRENDSPWAKTGPGLMTRATALYIAHNPPETTYENLTVIPSDKVARTVQSHVNLAYKSKAGYWNARKSRVPEEVQNAIRGIKEI</sequence>
<dbReference type="SUPFAM" id="SSF53448">
    <property type="entry name" value="Nucleotide-diphospho-sugar transferases"/>
    <property type="match status" value="1"/>
</dbReference>
<dbReference type="InterPro" id="IPR029044">
    <property type="entry name" value="Nucleotide-diphossugar_trans"/>
</dbReference>
<dbReference type="SUPFAM" id="SSF48452">
    <property type="entry name" value="TPR-like"/>
    <property type="match status" value="2"/>
</dbReference>
<dbReference type="Pfam" id="PF13432">
    <property type="entry name" value="TPR_16"/>
    <property type="match status" value="1"/>
</dbReference>
<keyword evidence="1" id="KW-0808">Transferase</keyword>
<dbReference type="Proteomes" id="UP000036938">
    <property type="component" value="Unassembled WGS sequence"/>
</dbReference>
<dbReference type="Pfam" id="PF04488">
    <property type="entry name" value="Gly_transf_sug"/>
    <property type="match status" value="1"/>
</dbReference>
<dbReference type="GO" id="GO:0016020">
    <property type="term" value="C:membrane"/>
    <property type="evidence" value="ECO:0007669"/>
    <property type="project" value="GOC"/>
</dbReference>
<dbReference type="InterPro" id="IPR007577">
    <property type="entry name" value="GlycoTrfase_DXD_sugar-bd_CS"/>
</dbReference>
<dbReference type="InterPro" id="IPR051706">
    <property type="entry name" value="Glycosyltransferase_domain"/>
</dbReference>
<gene>
    <name evidence="2" type="ORF">ATO11_13475</name>
</gene>
<evidence type="ECO:0000313" key="2">
    <source>
        <dbReference type="EMBL" id="KNG92942.1"/>
    </source>
</evidence>
<dbReference type="AlphaFoldDB" id="A0A0L1JML3"/>
<protein>
    <submittedName>
        <fullName evidence="2">Uncharacterized protein</fullName>
    </submittedName>
</protein>
<dbReference type="PANTHER" id="PTHR32385:SF15">
    <property type="entry name" value="INOSITOL PHOSPHOCERAMIDE MANNOSYLTRANSFERASE 1"/>
    <property type="match status" value="1"/>
</dbReference>
<dbReference type="PATRIC" id="fig|1317121.7.peg.3414"/>
<dbReference type="InterPro" id="IPR011990">
    <property type="entry name" value="TPR-like_helical_dom_sf"/>
</dbReference>
<dbReference type="Pfam" id="PF14559">
    <property type="entry name" value="TPR_19"/>
    <property type="match status" value="1"/>
</dbReference>
<dbReference type="EMBL" id="AQQZ01000006">
    <property type="protein sequence ID" value="KNG92942.1"/>
    <property type="molecule type" value="Genomic_DNA"/>
</dbReference>
<proteinExistence type="predicted"/>
<dbReference type="Gene3D" id="3.90.550.20">
    <property type="match status" value="1"/>
</dbReference>
<evidence type="ECO:0000256" key="1">
    <source>
        <dbReference type="ARBA" id="ARBA00022679"/>
    </source>
</evidence>
<comment type="caution">
    <text evidence="2">The sequence shown here is derived from an EMBL/GenBank/DDBJ whole genome shotgun (WGS) entry which is preliminary data.</text>
</comment>
<accession>A0A0L1JML3</accession>
<dbReference type="Gene3D" id="1.25.40.10">
    <property type="entry name" value="Tetratricopeptide repeat domain"/>
    <property type="match status" value="1"/>
</dbReference>
<evidence type="ECO:0000313" key="3">
    <source>
        <dbReference type="Proteomes" id="UP000036938"/>
    </source>
</evidence>
<organism evidence="2 3">
    <name type="scientific">Pseudaestuariivita atlantica</name>
    <dbReference type="NCBI Taxonomy" id="1317121"/>
    <lineage>
        <taxon>Bacteria</taxon>
        <taxon>Pseudomonadati</taxon>
        <taxon>Pseudomonadota</taxon>
        <taxon>Alphaproteobacteria</taxon>
        <taxon>Rhodobacterales</taxon>
        <taxon>Paracoccaceae</taxon>
        <taxon>Pseudaestuariivita</taxon>
    </lineage>
</organism>
<dbReference type="GO" id="GO:0051999">
    <property type="term" value="P:mannosyl-inositol phosphorylceramide biosynthetic process"/>
    <property type="evidence" value="ECO:0007669"/>
    <property type="project" value="TreeGrafter"/>
</dbReference>
<dbReference type="GO" id="GO:0000030">
    <property type="term" value="F:mannosyltransferase activity"/>
    <property type="evidence" value="ECO:0007669"/>
    <property type="project" value="TreeGrafter"/>
</dbReference>